<keyword evidence="3" id="KW-1185">Reference proteome</keyword>
<protein>
    <submittedName>
        <fullName evidence="2">DUF2391 family protein</fullName>
    </submittedName>
</protein>
<feature type="transmembrane region" description="Helical" evidence="1">
    <location>
        <begin position="249"/>
        <end position="273"/>
    </location>
</feature>
<gene>
    <name evidence="2" type="ORF">HUG12_12815</name>
</gene>
<feature type="transmembrane region" description="Helical" evidence="1">
    <location>
        <begin position="85"/>
        <end position="103"/>
    </location>
</feature>
<dbReference type="Pfam" id="PF09622">
    <property type="entry name" value="DUF2391"/>
    <property type="match status" value="1"/>
</dbReference>
<feature type="transmembrane region" description="Helical" evidence="1">
    <location>
        <begin position="16"/>
        <end position="37"/>
    </location>
</feature>
<feature type="transmembrane region" description="Helical" evidence="1">
    <location>
        <begin position="43"/>
        <end position="64"/>
    </location>
</feature>
<dbReference type="GeneID" id="56038356"/>
<dbReference type="Proteomes" id="UP000509626">
    <property type="component" value="Chromosome"/>
</dbReference>
<keyword evidence="1" id="KW-0812">Transmembrane</keyword>
<feature type="transmembrane region" description="Helical" evidence="1">
    <location>
        <begin position="223"/>
        <end position="243"/>
    </location>
</feature>
<dbReference type="AlphaFoldDB" id="A0A7D5QAD2"/>
<keyword evidence="1" id="KW-0472">Membrane</keyword>
<accession>A0A7D5QAD2</accession>
<sequence>MTQSVRALLRDQGRGVVGALVVSVELLFTMEMWWHGWQLPAEWLVVYAVVGLAIVLAITRSVGFQKRESQRRSPAKRAVKDFTELLLQSFVTAYAVLLLFGIVDVGDPPFLVARLGLLFVVPLGFGAALANALLKETDEEQGTDYPFSRHLGVFAIGAVFVSMTMAPTDEMSLMAAYASWSRLGLILVLSVLMAHLVLFELEFRGHESRTSHSTAIDQWGHTFVTYAVGVVVAVGLLAAFGQFKQAPVAVWVQMVVVLGLPASLGASGARVVLG</sequence>
<dbReference type="KEGG" id="halu:HUG12_12815"/>
<proteinExistence type="predicted"/>
<dbReference type="OrthoDB" id="241582at2157"/>
<dbReference type="EMBL" id="CP058579">
    <property type="protein sequence ID" value="QLG62556.1"/>
    <property type="molecule type" value="Genomic_DNA"/>
</dbReference>
<feature type="transmembrane region" description="Helical" evidence="1">
    <location>
        <begin position="183"/>
        <end position="203"/>
    </location>
</feature>
<evidence type="ECO:0000313" key="2">
    <source>
        <dbReference type="EMBL" id="QLG62556.1"/>
    </source>
</evidence>
<keyword evidence="1" id="KW-1133">Transmembrane helix</keyword>
<evidence type="ECO:0000313" key="3">
    <source>
        <dbReference type="Proteomes" id="UP000509626"/>
    </source>
</evidence>
<reference evidence="2 3" key="1">
    <citation type="submission" date="2020-06" db="EMBL/GenBank/DDBJ databases">
        <title>NJ-3-1, isolated from saline soil.</title>
        <authorList>
            <person name="Cui H.L."/>
            <person name="Shi X."/>
        </authorList>
    </citation>
    <scope>NUCLEOTIDE SEQUENCE [LARGE SCALE GENOMIC DNA]</scope>
    <source>
        <strain evidence="2 3">NJ-3-1</strain>
    </source>
</reference>
<organism evidence="2 3">
    <name type="scientific">Halorarum salinum</name>
    <dbReference type="NCBI Taxonomy" id="2743089"/>
    <lineage>
        <taxon>Archaea</taxon>
        <taxon>Methanobacteriati</taxon>
        <taxon>Methanobacteriota</taxon>
        <taxon>Stenosarchaea group</taxon>
        <taxon>Halobacteria</taxon>
        <taxon>Halobacteriales</taxon>
        <taxon>Haloferacaceae</taxon>
        <taxon>Halorarum</taxon>
    </lineage>
</organism>
<dbReference type="InterPro" id="IPR024464">
    <property type="entry name" value="DUF2391"/>
</dbReference>
<name>A0A7D5QAD2_9EURY</name>
<feature type="transmembrane region" description="Helical" evidence="1">
    <location>
        <begin position="146"/>
        <end position="163"/>
    </location>
</feature>
<dbReference type="RefSeq" id="WP_179269141.1">
    <property type="nucleotide sequence ID" value="NZ_CP058579.1"/>
</dbReference>
<evidence type="ECO:0000256" key="1">
    <source>
        <dbReference type="SAM" id="Phobius"/>
    </source>
</evidence>
<feature type="transmembrane region" description="Helical" evidence="1">
    <location>
        <begin position="115"/>
        <end position="134"/>
    </location>
</feature>